<dbReference type="SMART" id="SM00450">
    <property type="entry name" value="RHOD"/>
    <property type="match status" value="2"/>
</dbReference>
<dbReference type="Pfam" id="PF00581">
    <property type="entry name" value="Rhodanese"/>
    <property type="match status" value="2"/>
</dbReference>
<reference evidence="7" key="1">
    <citation type="submission" date="2014-05" db="EMBL/GenBank/DDBJ databases">
        <title>The transcriptome of the halophilic microalga Tetraselmis sp. GSL018 isolated from the Great Salt Lake, Utah.</title>
        <authorList>
            <person name="Jinkerson R.E."/>
            <person name="D'Adamo S."/>
            <person name="Posewitz M.C."/>
        </authorList>
    </citation>
    <scope>NUCLEOTIDE SEQUENCE</scope>
    <source>
        <strain evidence="7">GSL018</strain>
    </source>
</reference>
<dbReference type="CDD" id="cd01449">
    <property type="entry name" value="TST_Repeat_2"/>
    <property type="match status" value="1"/>
</dbReference>
<feature type="region of interest" description="Disordered" evidence="5">
    <location>
        <begin position="220"/>
        <end position="246"/>
    </location>
</feature>
<gene>
    <name evidence="7" type="primary">MPST</name>
    <name evidence="7" type="ORF">TSPGSL018_22203</name>
</gene>
<dbReference type="InterPro" id="IPR036873">
    <property type="entry name" value="Rhodanese-like_dom_sf"/>
</dbReference>
<evidence type="ECO:0000313" key="7">
    <source>
        <dbReference type="EMBL" id="JAC62832.1"/>
    </source>
</evidence>
<dbReference type="AlphaFoldDB" id="A0A061QQ90"/>
<dbReference type="EMBL" id="GBEZ01024123">
    <property type="protein sequence ID" value="JAC62832.1"/>
    <property type="molecule type" value="Transcribed_RNA"/>
</dbReference>
<keyword evidence="4" id="KW-0677">Repeat</keyword>
<accession>A0A061QQ90</accession>
<dbReference type="GO" id="GO:0004792">
    <property type="term" value="F:thiosulfate-cyanide sulfurtransferase activity"/>
    <property type="evidence" value="ECO:0007669"/>
    <property type="project" value="TreeGrafter"/>
</dbReference>
<evidence type="ECO:0000256" key="1">
    <source>
        <dbReference type="ARBA" id="ARBA00004496"/>
    </source>
</evidence>
<dbReference type="PANTHER" id="PTHR11364">
    <property type="entry name" value="THIOSULFATE SULFERTANSFERASE"/>
    <property type="match status" value="1"/>
</dbReference>
<dbReference type="GO" id="GO:0005739">
    <property type="term" value="C:mitochondrion"/>
    <property type="evidence" value="ECO:0007669"/>
    <property type="project" value="TreeGrafter"/>
</dbReference>
<evidence type="ECO:0000259" key="6">
    <source>
        <dbReference type="PROSITE" id="PS50206"/>
    </source>
</evidence>
<keyword evidence="2" id="KW-0963">Cytoplasm</keyword>
<dbReference type="Gene3D" id="3.40.250.10">
    <property type="entry name" value="Rhodanese-like domain"/>
    <property type="match status" value="2"/>
</dbReference>
<evidence type="ECO:0000256" key="3">
    <source>
        <dbReference type="ARBA" id="ARBA00022679"/>
    </source>
</evidence>
<feature type="domain" description="Rhodanese" evidence="6">
    <location>
        <begin position="97"/>
        <end position="214"/>
    </location>
</feature>
<dbReference type="FunFam" id="3.40.250.10:FF:000001">
    <property type="entry name" value="Sulfurtransferase"/>
    <property type="match status" value="1"/>
</dbReference>
<keyword evidence="7" id="KW-0670">Pyruvate</keyword>
<dbReference type="PROSITE" id="PS50206">
    <property type="entry name" value="RHODANESE_3"/>
    <property type="match status" value="2"/>
</dbReference>
<dbReference type="CDD" id="cd01448">
    <property type="entry name" value="TST_Repeat_1"/>
    <property type="match status" value="1"/>
</dbReference>
<comment type="subcellular location">
    <subcellularLocation>
        <location evidence="1">Cytoplasm</location>
    </subcellularLocation>
</comment>
<organism evidence="7">
    <name type="scientific">Tetraselmis sp. GSL018</name>
    <dbReference type="NCBI Taxonomy" id="582737"/>
    <lineage>
        <taxon>Eukaryota</taxon>
        <taxon>Viridiplantae</taxon>
        <taxon>Chlorophyta</taxon>
        <taxon>core chlorophytes</taxon>
        <taxon>Chlorodendrophyceae</taxon>
        <taxon>Chlorodendrales</taxon>
        <taxon>Chlorodendraceae</taxon>
        <taxon>Tetraselmis</taxon>
    </lineage>
</organism>
<proteinExistence type="predicted"/>
<keyword evidence="3 7" id="KW-0808">Transferase</keyword>
<protein>
    <submittedName>
        <fullName evidence="7">Thiosulfate/3-mercaptopyruvate sulfurtransferase</fullName>
    </submittedName>
</protein>
<name>A0A061QQ90_9CHLO</name>
<dbReference type="InterPro" id="IPR001763">
    <property type="entry name" value="Rhodanese-like_dom"/>
</dbReference>
<feature type="region of interest" description="Disordered" evidence="5">
    <location>
        <begin position="269"/>
        <end position="292"/>
    </location>
</feature>
<evidence type="ECO:0000256" key="2">
    <source>
        <dbReference type="ARBA" id="ARBA00022490"/>
    </source>
</evidence>
<feature type="domain" description="Rhodanese" evidence="6">
    <location>
        <begin position="259"/>
        <end position="376"/>
    </location>
</feature>
<sequence length="379" mass="40660">MKSVGLLKSVPTRCSSKRRSLEASKILSNVRHVQQDSSISLSFRRFESLKMTLGSTQHLARPVPAAEALPFHKIAVTSLNDNEGIPSLVSASWLKDNLKSVRVLDGTWFMPNVDRDPVKEFQASRIPGSALFLSDVIADTSSGLPHMLPAPEVFASAVGAMGISNDTHVVVYDRHGVFSAPRVWWTFRVMGHNRVSVLDGGLPAWVEAGGEVETAPVDPARAGEAGLEPPLSSEVTPPYSANKDSGRVRTLDQIKSNIESAEEQVVDARSSGRFYGTAPEPRPGMRSGHIPGSKSVPFDSVLREGMAGMAPPEQIRKAFQDSGVDLDGGKPIVASCGSGMTACILALALDQIGCPLTSVYDGSWMEWGTREDVPVVTDD</sequence>
<dbReference type="InterPro" id="IPR045078">
    <property type="entry name" value="TST/MPST-like"/>
</dbReference>
<evidence type="ECO:0000256" key="5">
    <source>
        <dbReference type="SAM" id="MobiDB-lite"/>
    </source>
</evidence>
<dbReference type="FunFam" id="3.40.250.10:FF:000015">
    <property type="entry name" value="Sulfurtransferase"/>
    <property type="match status" value="1"/>
</dbReference>
<dbReference type="PANTHER" id="PTHR11364:SF27">
    <property type="entry name" value="SULFURTRANSFERASE"/>
    <property type="match status" value="1"/>
</dbReference>
<dbReference type="SUPFAM" id="SSF52821">
    <property type="entry name" value="Rhodanese/Cell cycle control phosphatase"/>
    <property type="match status" value="2"/>
</dbReference>
<evidence type="ECO:0000256" key="4">
    <source>
        <dbReference type="ARBA" id="ARBA00022737"/>
    </source>
</evidence>